<keyword evidence="5" id="KW-1185">Reference proteome</keyword>
<dbReference type="PANTHER" id="PTHR43072">
    <property type="entry name" value="N-ACETYLTRANSFERASE"/>
    <property type="match status" value="1"/>
</dbReference>
<dbReference type="Pfam" id="PF13420">
    <property type="entry name" value="Acetyltransf_4"/>
    <property type="match status" value="1"/>
</dbReference>
<organism evidence="4 5">
    <name type="scientific">Ruminococcus hominis</name>
    <dbReference type="NCBI Taxonomy" id="2763065"/>
    <lineage>
        <taxon>Bacteria</taxon>
        <taxon>Bacillati</taxon>
        <taxon>Bacillota</taxon>
        <taxon>Clostridia</taxon>
        <taxon>Eubacteriales</taxon>
        <taxon>Oscillospiraceae</taxon>
        <taxon>Ruminococcus</taxon>
    </lineage>
</organism>
<sequence length="191" mass="22582">MIRIATENDAEELLNIYAPYVEKTAITFEYEVPSVEEFRKRIRNILKKYPYIVEEKEGEILGYAYAGVFKNRAAYDWAVETTIYVREDQRKSGVGRALYEGLENILKMQNILNLNACIAYTAVEDEHLTNNSVQFHDHMGYRLVGRFQQCGNKFGRWYDMVWMEKHIGEHKENPEKIKPFTEIREELKNNK</sequence>
<proteinExistence type="predicted"/>
<gene>
    <name evidence="4" type="ORF">H8S40_10010</name>
</gene>
<dbReference type="PROSITE" id="PS51186">
    <property type="entry name" value="GNAT"/>
    <property type="match status" value="1"/>
</dbReference>
<dbReference type="RefSeq" id="WP_121055510.1">
    <property type="nucleotide sequence ID" value="NZ_JACOPE010000001.1"/>
</dbReference>
<dbReference type="CDD" id="cd04301">
    <property type="entry name" value="NAT_SF"/>
    <property type="match status" value="1"/>
</dbReference>
<dbReference type="Gene3D" id="3.40.630.30">
    <property type="match status" value="1"/>
</dbReference>
<comment type="caution">
    <text evidence="4">The sequence shown here is derived from an EMBL/GenBank/DDBJ whole genome shotgun (WGS) entry which is preliminary data.</text>
</comment>
<dbReference type="SUPFAM" id="SSF55729">
    <property type="entry name" value="Acyl-CoA N-acyltransferases (Nat)"/>
    <property type="match status" value="1"/>
</dbReference>
<evidence type="ECO:0000313" key="5">
    <source>
        <dbReference type="Proteomes" id="UP000631576"/>
    </source>
</evidence>
<evidence type="ECO:0000313" key="4">
    <source>
        <dbReference type="EMBL" id="MBC5683897.1"/>
    </source>
</evidence>
<keyword evidence="1" id="KW-0808">Transferase</keyword>
<accession>A0ABR7G8W9</accession>
<feature type="domain" description="N-acetyltransferase" evidence="3">
    <location>
        <begin position="1"/>
        <end position="168"/>
    </location>
</feature>
<keyword evidence="2" id="KW-0012">Acyltransferase</keyword>
<evidence type="ECO:0000256" key="2">
    <source>
        <dbReference type="ARBA" id="ARBA00023315"/>
    </source>
</evidence>
<evidence type="ECO:0000259" key="3">
    <source>
        <dbReference type="PROSITE" id="PS51186"/>
    </source>
</evidence>
<name>A0ABR7G8W9_9FIRM</name>
<reference evidence="4 5" key="1">
    <citation type="submission" date="2020-08" db="EMBL/GenBank/DDBJ databases">
        <title>Genome public.</title>
        <authorList>
            <person name="Liu C."/>
            <person name="Sun Q."/>
        </authorList>
    </citation>
    <scope>NUCLEOTIDE SEQUENCE [LARGE SCALE GENOMIC DNA]</scope>
    <source>
        <strain evidence="4 5">NSJ-13</strain>
    </source>
</reference>
<dbReference type="Proteomes" id="UP000631576">
    <property type="component" value="Unassembled WGS sequence"/>
</dbReference>
<dbReference type="InterPro" id="IPR016181">
    <property type="entry name" value="Acyl_CoA_acyltransferase"/>
</dbReference>
<dbReference type="InterPro" id="IPR000182">
    <property type="entry name" value="GNAT_dom"/>
</dbReference>
<dbReference type="PANTHER" id="PTHR43072:SF23">
    <property type="entry name" value="UPF0039 PROTEIN C11D3.02C"/>
    <property type="match status" value="1"/>
</dbReference>
<protein>
    <submittedName>
        <fullName evidence="4">GNAT family N-acetyltransferase</fullName>
    </submittedName>
</protein>
<evidence type="ECO:0000256" key="1">
    <source>
        <dbReference type="ARBA" id="ARBA00022679"/>
    </source>
</evidence>
<dbReference type="EMBL" id="JACOPE010000001">
    <property type="protein sequence ID" value="MBC5683897.1"/>
    <property type="molecule type" value="Genomic_DNA"/>
</dbReference>